<evidence type="ECO:0000256" key="2">
    <source>
        <dbReference type="ARBA" id="ARBA00012438"/>
    </source>
</evidence>
<feature type="domain" description="Histidine kinase" evidence="6">
    <location>
        <begin position="125"/>
        <end position="346"/>
    </location>
</feature>
<reference evidence="10" key="1">
    <citation type="submission" date="2009-12" db="EMBL/GenBank/DDBJ databases">
        <title>Complete sequence of Treponema azotonutricium strain ZAS-9.</title>
        <authorList>
            <person name="Tetu S.G."/>
            <person name="Matson E."/>
            <person name="Ren Q."/>
            <person name="Seshadri R."/>
            <person name="Elbourne L."/>
            <person name="Hassan K.A."/>
            <person name="Durkin A."/>
            <person name="Radune D."/>
            <person name="Mohamoud Y."/>
            <person name="Shay R."/>
            <person name="Jin S."/>
            <person name="Zhang X."/>
            <person name="Lucey K."/>
            <person name="Ballor N.R."/>
            <person name="Ottesen E."/>
            <person name="Rosenthal R."/>
            <person name="Allen A."/>
            <person name="Leadbetter J.R."/>
            <person name="Paulsen I.T."/>
        </authorList>
    </citation>
    <scope>NUCLEOTIDE SEQUENCE [LARGE SCALE GENOMIC DNA]</scope>
    <source>
        <strain evidence="10">ATCC BAA-888 / DSM 13862 / ZAS-9</strain>
    </source>
</reference>
<dbReference type="PRINTS" id="PR00344">
    <property type="entry name" value="BCTRLSENSOR"/>
</dbReference>
<name>F5YBL2_LEAAZ</name>
<dbReference type="CDD" id="cd17546">
    <property type="entry name" value="REC_hyHK_CKI1_RcsC-like"/>
    <property type="match status" value="1"/>
</dbReference>
<dbReference type="EC" id="2.7.13.3" evidence="2"/>
<proteinExistence type="predicted"/>
<dbReference type="AlphaFoldDB" id="F5YBL2"/>
<dbReference type="SUPFAM" id="SSF55874">
    <property type="entry name" value="ATPase domain of HSP90 chaperone/DNA topoisomerase II/histidine kinase"/>
    <property type="match status" value="1"/>
</dbReference>
<dbReference type="InterPro" id="IPR005467">
    <property type="entry name" value="His_kinase_dom"/>
</dbReference>
<dbReference type="FunFam" id="3.30.565.10:FF:000010">
    <property type="entry name" value="Sensor histidine kinase RcsC"/>
    <property type="match status" value="1"/>
</dbReference>
<dbReference type="Gene3D" id="3.40.50.2300">
    <property type="match status" value="1"/>
</dbReference>
<dbReference type="SUPFAM" id="SSF47384">
    <property type="entry name" value="Homodimeric domain of signal transducing histidine kinase"/>
    <property type="match status" value="1"/>
</dbReference>
<dbReference type="InterPro" id="IPR000014">
    <property type="entry name" value="PAS"/>
</dbReference>
<evidence type="ECO:0000256" key="3">
    <source>
        <dbReference type="ARBA" id="ARBA00022553"/>
    </source>
</evidence>
<dbReference type="PROSITE" id="PS50110">
    <property type="entry name" value="RESPONSE_REGULATORY"/>
    <property type="match status" value="1"/>
</dbReference>
<evidence type="ECO:0000259" key="6">
    <source>
        <dbReference type="PROSITE" id="PS50109"/>
    </source>
</evidence>
<dbReference type="HOGENOM" id="CLU_000445_114_15_12"/>
<feature type="modified residue" description="4-aspartylphosphate" evidence="5">
    <location>
        <position position="417"/>
    </location>
</feature>
<accession>F5YBL2</accession>
<keyword evidence="4" id="KW-0902">Two-component regulatory system</keyword>
<sequence>MDTAGNIKYVNPAMCKSTGYTEEEDRFKGLGITLDPENFDMIKDKYIPDVLKKGRIDLTLPVVNKNGKKSVHSINAFTVASQNGEIGIGATITDVADLISMQQELISAKEQAEYYNKAKNDFISRMSHEMRTPMNGIIGMADLAKIAEDDERRKFCLRRIRESAHDLLDIINNILDWVKFEHKSYSLTAEECSLSSVLKSLAELTSSYTEVKKQNFTLNTASDLPDLILADEAGLKQALTNILGNAVKFTPEGGSINFSVSADKQNDTVMLCFEIKDTGIGITDELMSRLFTPFEQGNNGISRTYYGVGLGLPISKRIIEKMGGEIRVESEPGKGSVFTCIIPVELPAVQSNTTPEEDNLSFTNQRFLIVDDVELNRDILEAMLEETGVQIDCAVNGADALAKFTEKNGAYDFVLMDLHMPEMDGFEASRRIRASGLPGAAGVPIIAVTADTGGEVIAKCIEAGMDDHIGKPINFMLLTGMINRYILRKKMNDSGNVSLWAQGEERSFTGGSINCA</sequence>
<dbReference type="InterPro" id="IPR004358">
    <property type="entry name" value="Sig_transdc_His_kin-like_C"/>
</dbReference>
<dbReference type="SUPFAM" id="SSF52172">
    <property type="entry name" value="CheY-like"/>
    <property type="match status" value="1"/>
</dbReference>
<dbReference type="CDD" id="cd00130">
    <property type="entry name" value="PAS"/>
    <property type="match status" value="1"/>
</dbReference>
<dbReference type="Pfam" id="PF02518">
    <property type="entry name" value="HATPase_c"/>
    <property type="match status" value="1"/>
</dbReference>
<reference evidence="9 10" key="2">
    <citation type="journal article" date="2011" name="ISME J.">
        <title>RNA-seq reveals cooperative metabolic interactions between two termite-gut spirochete species in co-culture.</title>
        <authorList>
            <person name="Rosenthal A.Z."/>
            <person name="Matson E.G."/>
            <person name="Eldar A."/>
            <person name="Leadbetter J.R."/>
        </authorList>
    </citation>
    <scope>NUCLEOTIDE SEQUENCE [LARGE SCALE GENOMIC DNA]</scope>
    <source>
        <strain evidence="10">ATCC BAA-888 / DSM 13862 / ZAS-9</strain>
    </source>
</reference>
<dbReference type="InterPro" id="IPR035965">
    <property type="entry name" value="PAS-like_dom_sf"/>
</dbReference>
<dbReference type="InterPro" id="IPR001789">
    <property type="entry name" value="Sig_transdc_resp-reg_receiver"/>
</dbReference>
<dbReference type="InterPro" id="IPR003594">
    <property type="entry name" value="HATPase_dom"/>
</dbReference>
<keyword evidence="10" id="KW-1185">Reference proteome</keyword>
<evidence type="ECO:0000256" key="1">
    <source>
        <dbReference type="ARBA" id="ARBA00000085"/>
    </source>
</evidence>
<feature type="domain" description="PAS" evidence="8">
    <location>
        <begin position="1"/>
        <end position="54"/>
    </location>
</feature>
<dbReference type="InterPro" id="IPR011006">
    <property type="entry name" value="CheY-like_superfamily"/>
</dbReference>
<dbReference type="SMART" id="SM00448">
    <property type="entry name" value="REC"/>
    <property type="match status" value="1"/>
</dbReference>
<keyword evidence="9" id="KW-0808">Transferase</keyword>
<comment type="catalytic activity">
    <reaction evidence="1">
        <text>ATP + protein L-histidine = ADP + protein N-phospho-L-histidine.</text>
        <dbReference type="EC" id="2.7.13.3"/>
    </reaction>
</comment>
<dbReference type="SMART" id="SM00388">
    <property type="entry name" value="HisKA"/>
    <property type="match status" value="1"/>
</dbReference>
<dbReference type="eggNOG" id="COG0642">
    <property type="taxonomic scope" value="Bacteria"/>
</dbReference>
<dbReference type="Gene3D" id="1.10.287.130">
    <property type="match status" value="1"/>
</dbReference>
<dbReference type="CDD" id="cd16922">
    <property type="entry name" value="HATPase_EvgS-ArcB-TorS-like"/>
    <property type="match status" value="1"/>
</dbReference>
<dbReference type="InterPro" id="IPR036890">
    <property type="entry name" value="HATPase_C_sf"/>
</dbReference>
<dbReference type="InterPro" id="IPR003661">
    <property type="entry name" value="HisK_dim/P_dom"/>
</dbReference>
<dbReference type="Gene3D" id="3.30.565.10">
    <property type="entry name" value="Histidine kinase-like ATPase, C-terminal domain"/>
    <property type="match status" value="1"/>
</dbReference>
<dbReference type="PROSITE" id="PS50109">
    <property type="entry name" value="HIS_KIN"/>
    <property type="match status" value="1"/>
</dbReference>
<dbReference type="PROSITE" id="PS50112">
    <property type="entry name" value="PAS"/>
    <property type="match status" value="1"/>
</dbReference>
<evidence type="ECO:0000313" key="9">
    <source>
        <dbReference type="EMBL" id="AEF80625.1"/>
    </source>
</evidence>
<dbReference type="EMBL" id="CP001841">
    <property type="protein sequence ID" value="AEF80625.1"/>
    <property type="molecule type" value="Genomic_DNA"/>
</dbReference>
<evidence type="ECO:0000256" key="4">
    <source>
        <dbReference type="ARBA" id="ARBA00023012"/>
    </source>
</evidence>
<protein>
    <recommendedName>
        <fullName evidence="2">histidine kinase</fullName>
        <ecNumber evidence="2">2.7.13.3</ecNumber>
    </recommendedName>
</protein>
<dbReference type="InParanoid" id="F5YBL2"/>
<evidence type="ECO:0000313" key="10">
    <source>
        <dbReference type="Proteomes" id="UP000009222"/>
    </source>
</evidence>
<evidence type="ECO:0000256" key="5">
    <source>
        <dbReference type="PROSITE-ProRule" id="PRU00169"/>
    </source>
</evidence>
<dbReference type="InterPro" id="IPR036097">
    <property type="entry name" value="HisK_dim/P_sf"/>
</dbReference>
<dbReference type="PANTHER" id="PTHR45339">
    <property type="entry name" value="HYBRID SIGNAL TRANSDUCTION HISTIDINE KINASE J"/>
    <property type="match status" value="1"/>
</dbReference>
<dbReference type="CDD" id="cd00082">
    <property type="entry name" value="HisKA"/>
    <property type="match status" value="1"/>
</dbReference>
<evidence type="ECO:0000259" key="8">
    <source>
        <dbReference type="PROSITE" id="PS50112"/>
    </source>
</evidence>
<dbReference type="NCBIfam" id="TIGR00229">
    <property type="entry name" value="sensory_box"/>
    <property type="match status" value="1"/>
</dbReference>
<gene>
    <name evidence="9" type="ordered locus">TREAZ_0565</name>
</gene>
<dbReference type="GO" id="GO:0000155">
    <property type="term" value="F:phosphorelay sensor kinase activity"/>
    <property type="evidence" value="ECO:0007669"/>
    <property type="project" value="InterPro"/>
</dbReference>
<feature type="domain" description="Response regulatory" evidence="7">
    <location>
        <begin position="366"/>
        <end position="486"/>
    </location>
</feature>
<dbReference type="Gene3D" id="3.30.450.20">
    <property type="entry name" value="PAS domain"/>
    <property type="match status" value="1"/>
</dbReference>
<dbReference type="KEGG" id="taz:TREAZ_0565"/>
<dbReference type="FunCoup" id="F5YBL2">
    <property type="interactions" value="303"/>
</dbReference>
<dbReference type="STRING" id="545695.TREAZ_0565"/>
<dbReference type="PANTHER" id="PTHR45339:SF1">
    <property type="entry name" value="HYBRID SIGNAL TRANSDUCTION HISTIDINE KINASE J"/>
    <property type="match status" value="1"/>
</dbReference>
<dbReference type="OrthoDB" id="9815750at2"/>
<dbReference type="Pfam" id="PF00512">
    <property type="entry name" value="HisKA"/>
    <property type="match status" value="1"/>
</dbReference>
<dbReference type="SMART" id="SM00387">
    <property type="entry name" value="HATPase_c"/>
    <property type="match status" value="1"/>
</dbReference>
<evidence type="ECO:0000259" key="7">
    <source>
        <dbReference type="PROSITE" id="PS50110"/>
    </source>
</evidence>
<keyword evidence="3 5" id="KW-0597">Phosphoprotein</keyword>
<organism evidence="9 10">
    <name type="scientific">Leadbettera azotonutricia (strain ATCC BAA-888 / DSM 13862 / ZAS-9)</name>
    <name type="common">Treponema azotonutricium</name>
    <dbReference type="NCBI Taxonomy" id="545695"/>
    <lineage>
        <taxon>Bacteria</taxon>
        <taxon>Pseudomonadati</taxon>
        <taxon>Spirochaetota</taxon>
        <taxon>Spirochaetia</taxon>
        <taxon>Spirochaetales</taxon>
        <taxon>Breznakiellaceae</taxon>
        <taxon>Leadbettera</taxon>
    </lineage>
</organism>
<dbReference type="SUPFAM" id="SSF55785">
    <property type="entry name" value="PYP-like sensor domain (PAS domain)"/>
    <property type="match status" value="1"/>
</dbReference>
<dbReference type="Pfam" id="PF00072">
    <property type="entry name" value="Response_reg"/>
    <property type="match status" value="1"/>
</dbReference>
<dbReference type="Proteomes" id="UP000009222">
    <property type="component" value="Chromosome"/>
</dbReference>